<dbReference type="GO" id="GO:0016787">
    <property type="term" value="F:hydrolase activity"/>
    <property type="evidence" value="ECO:0007669"/>
    <property type="project" value="UniProtKB-KW"/>
</dbReference>
<name>T1BXN0_9ZZZZ</name>
<keyword evidence="1" id="KW-0456">Lyase</keyword>
<dbReference type="PANTHER" id="PTHR21240:SF19">
    <property type="entry name" value="CATALYTIC_ HYDROLASE"/>
    <property type="match status" value="1"/>
</dbReference>
<reference evidence="3" key="2">
    <citation type="journal article" date="2014" name="ISME J.">
        <title>Microbial stratification in low pH oxic and suboxic macroscopic growths along an acid mine drainage.</title>
        <authorList>
            <person name="Mendez-Garcia C."/>
            <person name="Mesa V."/>
            <person name="Sprenger R.R."/>
            <person name="Richter M."/>
            <person name="Diez M.S."/>
            <person name="Solano J."/>
            <person name="Bargiela R."/>
            <person name="Golyshina O.V."/>
            <person name="Manteca A."/>
            <person name="Ramos J.L."/>
            <person name="Gallego J.R."/>
            <person name="Llorente I."/>
            <person name="Martins Dos Santos V.A."/>
            <person name="Jensen O.N."/>
            <person name="Pelaez A.I."/>
            <person name="Sanchez J."/>
            <person name="Ferrer M."/>
        </authorList>
    </citation>
    <scope>NUCLEOTIDE SEQUENCE</scope>
</reference>
<evidence type="ECO:0000259" key="2">
    <source>
        <dbReference type="Pfam" id="PF04909"/>
    </source>
</evidence>
<dbReference type="EMBL" id="AUZY01001531">
    <property type="protein sequence ID" value="EQD74622.1"/>
    <property type="molecule type" value="Genomic_DNA"/>
</dbReference>
<accession>T1BXN0</accession>
<dbReference type="GO" id="GO:0016831">
    <property type="term" value="F:carboxy-lyase activity"/>
    <property type="evidence" value="ECO:0007669"/>
    <property type="project" value="InterPro"/>
</dbReference>
<feature type="domain" description="Amidohydrolase-related" evidence="2">
    <location>
        <begin position="5"/>
        <end position="278"/>
    </location>
</feature>
<dbReference type="SUPFAM" id="SSF51556">
    <property type="entry name" value="Metallo-dependent hydrolases"/>
    <property type="match status" value="1"/>
</dbReference>
<reference evidence="3" key="1">
    <citation type="submission" date="2013-08" db="EMBL/GenBank/DDBJ databases">
        <authorList>
            <person name="Mendez C."/>
            <person name="Richter M."/>
            <person name="Ferrer M."/>
            <person name="Sanchez J."/>
        </authorList>
    </citation>
    <scope>NUCLEOTIDE SEQUENCE</scope>
</reference>
<organism evidence="3">
    <name type="scientific">mine drainage metagenome</name>
    <dbReference type="NCBI Taxonomy" id="410659"/>
    <lineage>
        <taxon>unclassified sequences</taxon>
        <taxon>metagenomes</taxon>
        <taxon>ecological metagenomes</taxon>
    </lineage>
</organism>
<dbReference type="Gene3D" id="3.20.20.140">
    <property type="entry name" value="Metal-dependent hydrolases"/>
    <property type="match status" value="1"/>
</dbReference>
<dbReference type="InterPro" id="IPR006680">
    <property type="entry name" value="Amidohydro-rel"/>
</dbReference>
<evidence type="ECO:0000313" key="3">
    <source>
        <dbReference type="EMBL" id="EQD74622.1"/>
    </source>
</evidence>
<dbReference type="InterPro" id="IPR032466">
    <property type="entry name" value="Metal_Hydrolase"/>
</dbReference>
<comment type="caution">
    <text evidence="3">The sequence shown here is derived from an EMBL/GenBank/DDBJ whole genome shotgun (WGS) entry which is preliminary data.</text>
</comment>
<keyword evidence="3" id="KW-0378">Hydrolase</keyword>
<dbReference type="InterPro" id="IPR032465">
    <property type="entry name" value="ACMSD"/>
</dbReference>
<evidence type="ECO:0000256" key="1">
    <source>
        <dbReference type="ARBA" id="ARBA00023239"/>
    </source>
</evidence>
<dbReference type="PANTHER" id="PTHR21240">
    <property type="entry name" value="2-AMINO-3-CARBOXYLMUCONATE-6-SEMIALDEHYDE DECARBOXYLASE"/>
    <property type="match status" value="1"/>
</dbReference>
<sequence length="280" mass="31699">MGVTDCHVHINPVWEMRPDALQLIGHIDPQIARLIHEPRRFLDMLDRSGVERAVLVNYVAPEVIGYTEKANAFVSEYARADPDRLIAVGGISPDHPKPAEEIRHLVDALGIRALKLHPPHQLFRPNDYAEGRHPGLSEIYTACARHALPVIFHTGTSIFPRARSRFGDPLLLEDVALDFPELTIVLAHGGRPFWTEEAVYLARRFPNVWLEISGVPPTRLLEYFPILPRISEKVLFGSDWPGPGVKGIGENLEQFRALGLPEDAQRRILEENPRRVFRPR</sequence>
<dbReference type="AlphaFoldDB" id="T1BXN0"/>
<dbReference type="CDD" id="cd01292">
    <property type="entry name" value="metallo-dependent_hydrolases"/>
    <property type="match status" value="1"/>
</dbReference>
<dbReference type="Pfam" id="PF04909">
    <property type="entry name" value="Amidohydro_2"/>
    <property type="match status" value="1"/>
</dbReference>
<proteinExistence type="predicted"/>
<protein>
    <submittedName>
        <fullName evidence="3">Amidohydrolase 2</fullName>
    </submittedName>
</protein>
<gene>
    <name evidence="3" type="ORF">B1B_02565</name>
</gene>